<dbReference type="AlphaFoldDB" id="A0AA39FX10"/>
<dbReference type="EMBL" id="JAQQBS010000001">
    <property type="protein sequence ID" value="KAK0176779.1"/>
    <property type="molecule type" value="Genomic_DNA"/>
</dbReference>
<protein>
    <submittedName>
        <fullName evidence="1">Uncharacterized protein</fullName>
    </submittedName>
</protein>
<evidence type="ECO:0000313" key="2">
    <source>
        <dbReference type="Proteomes" id="UP001168990"/>
    </source>
</evidence>
<dbReference type="Proteomes" id="UP001168990">
    <property type="component" value="Unassembled WGS sequence"/>
</dbReference>
<keyword evidence="2" id="KW-1185">Reference proteome</keyword>
<evidence type="ECO:0000313" key="1">
    <source>
        <dbReference type="EMBL" id="KAK0176779.1"/>
    </source>
</evidence>
<reference evidence="1" key="1">
    <citation type="journal article" date="2023" name="bioRxiv">
        <title>Scaffold-level genome assemblies of two parasitoid biocontrol wasps reveal the parthenogenesis mechanism and an associated novel virus.</title>
        <authorList>
            <person name="Inwood S."/>
            <person name="Skelly J."/>
            <person name="Guhlin J."/>
            <person name="Harrop T."/>
            <person name="Goldson S."/>
            <person name="Dearden P."/>
        </authorList>
    </citation>
    <scope>NUCLEOTIDE SEQUENCE</scope>
    <source>
        <strain evidence="1">Irish</strain>
        <tissue evidence="1">Whole body</tissue>
    </source>
</reference>
<organism evidence="1 2">
    <name type="scientific">Microctonus aethiopoides</name>
    <dbReference type="NCBI Taxonomy" id="144406"/>
    <lineage>
        <taxon>Eukaryota</taxon>
        <taxon>Metazoa</taxon>
        <taxon>Ecdysozoa</taxon>
        <taxon>Arthropoda</taxon>
        <taxon>Hexapoda</taxon>
        <taxon>Insecta</taxon>
        <taxon>Pterygota</taxon>
        <taxon>Neoptera</taxon>
        <taxon>Endopterygota</taxon>
        <taxon>Hymenoptera</taxon>
        <taxon>Apocrita</taxon>
        <taxon>Ichneumonoidea</taxon>
        <taxon>Braconidae</taxon>
        <taxon>Euphorinae</taxon>
        <taxon>Microctonus</taxon>
    </lineage>
</organism>
<accession>A0AA39FX10</accession>
<gene>
    <name evidence="1" type="ORF">PV328_000884</name>
</gene>
<comment type="caution">
    <text evidence="1">The sequence shown here is derived from an EMBL/GenBank/DDBJ whole genome shotgun (WGS) entry which is preliminary data.</text>
</comment>
<proteinExistence type="predicted"/>
<reference evidence="1" key="2">
    <citation type="submission" date="2023-03" db="EMBL/GenBank/DDBJ databases">
        <authorList>
            <person name="Inwood S.N."/>
            <person name="Skelly J.G."/>
            <person name="Guhlin J."/>
            <person name="Harrop T.W.R."/>
            <person name="Goldson S.G."/>
            <person name="Dearden P.K."/>
        </authorList>
    </citation>
    <scope>NUCLEOTIDE SEQUENCE</scope>
    <source>
        <strain evidence="1">Irish</strain>
        <tissue evidence="1">Whole body</tissue>
    </source>
</reference>
<name>A0AA39FX10_9HYME</name>
<sequence>MTVGGRILITSKRPVAESLPLRKPIKGCYCNHESKKIHFQSTKIAHKPNWPCDYCRNNFDICLPSSRNNDEYNSSPALSCKTLQKVQKINYTPRSEFLRRVQEKVSHNYNICRGVYSESVVPSSHSNYNVCCNDSISNKFPEVYFQSCVKRNDVINHLKEKKSKSLKFSPSSSDFIKRSDKCLSGIRTGISDTCDNAKGYDVRNLEDLLLTEQNSAQTPEIQTIFPLCKRSKFKKSLRRTINSATRSNDVVSCNEITSKPSLKVKKKSHILSQKNSSCTDCCTVKKKSKNSKVTRKKSSLSNCTKCCGCLSRLCPALIPHDDFIEKEAAELRAFREKNYFDTHGSRQTLLSSTESLEQFEVNDRLFPESIGKINHNDLVVSMPICATKQLKRIHYFPRYIVKQQKNPPVCHSDKNGRYKSCPLIGHAIDLGVLKNSLPVNSLALKFQKVIS</sequence>